<keyword evidence="2 7" id="KW-0698">rRNA processing</keyword>
<dbReference type="InterPro" id="IPR011530">
    <property type="entry name" value="rRNA_adenine_dimethylase"/>
</dbReference>
<dbReference type="SUPFAM" id="SSF53335">
    <property type="entry name" value="S-adenosyl-L-methionine-dependent methyltransferases"/>
    <property type="match status" value="1"/>
</dbReference>
<dbReference type="AlphaFoldDB" id="A0A841KZD6"/>
<dbReference type="InterPro" id="IPR020598">
    <property type="entry name" value="rRNA_Ade_methylase_Trfase_N"/>
</dbReference>
<dbReference type="EMBL" id="JACHEN010000045">
    <property type="protein sequence ID" value="MBB6218683.1"/>
    <property type="molecule type" value="Genomic_DNA"/>
</dbReference>
<evidence type="ECO:0000256" key="6">
    <source>
        <dbReference type="ARBA" id="ARBA00022884"/>
    </source>
</evidence>
<dbReference type="GO" id="GO:0005829">
    <property type="term" value="C:cytosol"/>
    <property type="evidence" value="ECO:0007669"/>
    <property type="project" value="TreeGrafter"/>
</dbReference>
<dbReference type="GO" id="GO:0003723">
    <property type="term" value="F:RNA binding"/>
    <property type="evidence" value="ECO:0007669"/>
    <property type="project" value="UniProtKB-UniRule"/>
</dbReference>
<comment type="similarity">
    <text evidence="7">Belongs to the class I-like SAM-binding methyltransferase superfamily. rRNA adenine N(6)-methyltransferase family. RsmA subfamily.</text>
</comment>
<dbReference type="PROSITE" id="PS51689">
    <property type="entry name" value="SAM_RNA_A_N6_MT"/>
    <property type="match status" value="1"/>
</dbReference>
<evidence type="ECO:0000256" key="7">
    <source>
        <dbReference type="HAMAP-Rule" id="MF_00607"/>
    </source>
</evidence>
<evidence type="ECO:0000256" key="5">
    <source>
        <dbReference type="ARBA" id="ARBA00022691"/>
    </source>
</evidence>
<dbReference type="FunFam" id="3.40.50.150:FF:000023">
    <property type="entry name" value="Ribosomal RNA small subunit methyltransferase A"/>
    <property type="match status" value="1"/>
</dbReference>
<comment type="catalytic activity">
    <reaction evidence="7">
        <text>adenosine(1518)/adenosine(1519) in 16S rRNA + 4 S-adenosyl-L-methionine = N(6)-dimethyladenosine(1518)/N(6)-dimethyladenosine(1519) in 16S rRNA + 4 S-adenosyl-L-homocysteine + 4 H(+)</text>
        <dbReference type="Rhea" id="RHEA:19609"/>
        <dbReference type="Rhea" id="RHEA-COMP:10232"/>
        <dbReference type="Rhea" id="RHEA-COMP:10233"/>
        <dbReference type="ChEBI" id="CHEBI:15378"/>
        <dbReference type="ChEBI" id="CHEBI:57856"/>
        <dbReference type="ChEBI" id="CHEBI:59789"/>
        <dbReference type="ChEBI" id="CHEBI:74411"/>
        <dbReference type="ChEBI" id="CHEBI:74493"/>
        <dbReference type="EC" id="2.1.1.182"/>
    </reaction>
</comment>
<dbReference type="Gene3D" id="1.10.8.100">
    <property type="entry name" value="Ribosomal RNA adenine dimethylase-like, domain 2"/>
    <property type="match status" value="1"/>
</dbReference>
<feature type="binding site" evidence="7 8">
    <location>
        <position position="30"/>
    </location>
    <ligand>
        <name>S-adenosyl-L-methionine</name>
        <dbReference type="ChEBI" id="CHEBI:59789"/>
    </ligand>
</feature>
<dbReference type="InterPro" id="IPR023165">
    <property type="entry name" value="rRNA_Ade_diMease-like_C"/>
</dbReference>
<dbReference type="InterPro" id="IPR029063">
    <property type="entry name" value="SAM-dependent_MTases_sf"/>
</dbReference>
<dbReference type="PANTHER" id="PTHR11727">
    <property type="entry name" value="DIMETHYLADENOSINE TRANSFERASE"/>
    <property type="match status" value="1"/>
</dbReference>
<proteinExistence type="inferred from homology"/>
<dbReference type="EC" id="2.1.1.182" evidence="7"/>
<dbReference type="NCBIfam" id="TIGR00755">
    <property type="entry name" value="ksgA"/>
    <property type="match status" value="1"/>
</dbReference>
<sequence>MEKLVSPKITKEIVERFGFKFSKSLGQNFLIDENILCKIVDGAEVSKEDGVIEIGPGIGTLTQFLAERAGKVVAVEIDKKLIPILGETLKDEANVELIHQDVLKTDLHKLVEEKFSGQSVKVIANLPYYVTTPIIMKFLEEKVPVSTIVVMIQKEVADRMQAKPGTKDYGSLSVAVQYYCDPKIITKVPRSVFIPQPNVESTVIRLSVLKEPKVKVKDEDLMFDMVRAAFGKRRKTLLNALTSSGLGFEKEDIKEILKKSNIDEARRGETLSIEEFAELADCAYPYRHKEQKHFML</sequence>
<keyword evidence="6 7" id="KW-0694">RNA-binding</keyword>
<dbReference type="HAMAP" id="MF_00607">
    <property type="entry name" value="16SrRNA_methyltr_A"/>
    <property type="match status" value="1"/>
</dbReference>
<keyword evidence="11" id="KW-1185">Reference proteome</keyword>
<gene>
    <name evidence="7" type="primary">rsmA</name>
    <name evidence="7" type="synonym">ksgA</name>
    <name evidence="10" type="ORF">HNQ80_004857</name>
</gene>
<comment type="caution">
    <text evidence="10">The sequence shown here is derived from an EMBL/GenBank/DDBJ whole genome shotgun (WGS) entry which is preliminary data.</text>
</comment>
<protein>
    <recommendedName>
        <fullName evidence="7">Ribosomal RNA small subunit methyltransferase A</fullName>
        <ecNumber evidence="7">2.1.1.182</ecNumber>
    </recommendedName>
    <alternativeName>
        <fullName evidence="7">16S rRNA (adenine(1518)-N(6)/adenine(1519)-N(6))-dimethyltransferase</fullName>
    </alternativeName>
    <alternativeName>
        <fullName evidence="7">16S rRNA dimethyladenosine transferase</fullName>
    </alternativeName>
    <alternativeName>
        <fullName evidence="7">16S rRNA dimethylase</fullName>
    </alternativeName>
    <alternativeName>
        <fullName evidence="7">S-adenosylmethionine-6-N', N'-adenosyl(rRNA) dimethyltransferase</fullName>
    </alternativeName>
</protein>
<comment type="function">
    <text evidence="7">Specifically dimethylates two adjacent adenosines (A1518 and A1519) in the loop of a conserved hairpin near the 3'-end of 16S rRNA in the 30S particle. May play a critical role in biogenesis of 30S subunits.</text>
</comment>
<dbReference type="SMART" id="SM00650">
    <property type="entry name" value="rADc"/>
    <property type="match status" value="1"/>
</dbReference>
<evidence type="ECO:0000256" key="4">
    <source>
        <dbReference type="ARBA" id="ARBA00022679"/>
    </source>
</evidence>
<evidence type="ECO:0000259" key="9">
    <source>
        <dbReference type="SMART" id="SM00650"/>
    </source>
</evidence>
<dbReference type="Proteomes" id="UP000579281">
    <property type="component" value="Unassembled WGS sequence"/>
</dbReference>
<dbReference type="InterPro" id="IPR020596">
    <property type="entry name" value="rRNA_Ade_Mease_Trfase_CS"/>
</dbReference>
<evidence type="ECO:0000313" key="10">
    <source>
        <dbReference type="EMBL" id="MBB6218683.1"/>
    </source>
</evidence>
<dbReference type="RefSeq" id="WP_184313375.1">
    <property type="nucleotide sequence ID" value="NZ_JACHEN010000045.1"/>
</dbReference>
<dbReference type="GO" id="GO:0052908">
    <property type="term" value="F:16S rRNA (adenine(1518)-N(6)/adenine(1519)-N(6))-dimethyltransferase activity"/>
    <property type="evidence" value="ECO:0007669"/>
    <property type="project" value="UniProtKB-EC"/>
</dbReference>
<organism evidence="10 11">
    <name type="scientific">Anaerosolibacter carboniphilus</name>
    <dbReference type="NCBI Taxonomy" id="1417629"/>
    <lineage>
        <taxon>Bacteria</taxon>
        <taxon>Bacillati</taxon>
        <taxon>Bacillota</taxon>
        <taxon>Clostridia</taxon>
        <taxon>Peptostreptococcales</taxon>
        <taxon>Thermotaleaceae</taxon>
        <taxon>Anaerosolibacter</taxon>
    </lineage>
</organism>
<reference evidence="10 11" key="1">
    <citation type="submission" date="2020-08" db="EMBL/GenBank/DDBJ databases">
        <title>Genomic Encyclopedia of Type Strains, Phase IV (KMG-IV): sequencing the most valuable type-strain genomes for metagenomic binning, comparative biology and taxonomic classification.</title>
        <authorList>
            <person name="Goeker M."/>
        </authorList>
    </citation>
    <scope>NUCLEOTIDE SEQUENCE [LARGE SCALE GENOMIC DNA]</scope>
    <source>
        <strain evidence="10 11">DSM 103526</strain>
    </source>
</reference>
<keyword evidence="1 7" id="KW-0963">Cytoplasm</keyword>
<feature type="binding site" evidence="7 8">
    <location>
        <position position="125"/>
    </location>
    <ligand>
        <name>S-adenosyl-L-methionine</name>
        <dbReference type="ChEBI" id="CHEBI:59789"/>
    </ligand>
</feature>
<keyword evidence="5 7" id="KW-0949">S-adenosyl-L-methionine</keyword>
<dbReference type="Pfam" id="PF00398">
    <property type="entry name" value="RrnaAD"/>
    <property type="match status" value="1"/>
</dbReference>
<evidence type="ECO:0000256" key="3">
    <source>
        <dbReference type="ARBA" id="ARBA00022603"/>
    </source>
</evidence>
<feature type="binding site" evidence="7 8">
    <location>
        <position position="101"/>
    </location>
    <ligand>
        <name>S-adenosyl-L-methionine</name>
        <dbReference type="ChEBI" id="CHEBI:59789"/>
    </ligand>
</feature>
<dbReference type="PANTHER" id="PTHR11727:SF7">
    <property type="entry name" value="DIMETHYLADENOSINE TRANSFERASE-RELATED"/>
    <property type="match status" value="1"/>
</dbReference>
<feature type="binding site" evidence="7 8">
    <location>
        <position position="55"/>
    </location>
    <ligand>
        <name>S-adenosyl-L-methionine</name>
        <dbReference type="ChEBI" id="CHEBI:59789"/>
    </ligand>
</feature>
<evidence type="ECO:0000313" key="11">
    <source>
        <dbReference type="Proteomes" id="UP000579281"/>
    </source>
</evidence>
<evidence type="ECO:0000256" key="8">
    <source>
        <dbReference type="PROSITE-ProRule" id="PRU01026"/>
    </source>
</evidence>
<name>A0A841KZD6_9FIRM</name>
<dbReference type="CDD" id="cd02440">
    <property type="entry name" value="AdoMet_MTases"/>
    <property type="match status" value="1"/>
</dbReference>
<dbReference type="InterPro" id="IPR001737">
    <property type="entry name" value="KsgA/Erm"/>
</dbReference>
<evidence type="ECO:0000256" key="2">
    <source>
        <dbReference type="ARBA" id="ARBA00022552"/>
    </source>
</evidence>
<dbReference type="Gene3D" id="3.40.50.150">
    <property type="entry name" value="Vaccinia Virus protein VP39"/>
    <property type="match status" value="1"/>
</dbReference>
<feature type="binding site" evidence="7 8">
    <location>
        <position position="76"/>
    </location>
    <ligand>
        <name>S-adenosyl-L-methionine</name>
        <dbReference type="ChEBI" id="CHEBI:59789"/>
    </ligand>
</feature>
<keyword evidence="3 7" id="KW-0489">Methyltransferase</keyword>
<evidence type="ECO:0000256" key="1">
    <source>
        <dbReference type="ARBA" id="ARBA00022490"/>
    </source>
</evidence>
<keyword evidence="4 7" id="KW-0808">Transferase</keyword>
<feature type="binding site" evidence="7 8">
    <location>
        <position position="28"/>
    </location>
    <ligand>
        <name>S-adenosyl-L-methionine</name>
        <dbReference type="ChEBI" id="CHEBI:59789"/>
    </ligand>
</feature>
<dbReference type="PROSITE" id="PS01131">
    <property type="entry name" value="RRNA_A_DIMETH"/>
    <property type="match status" value="1"/>
</dbReference>
<accession>A0A841KZD6</accession>
<feature type="domain" description="Ribosomal RNA adenine methylase transferase N-terminal" evidence="9">
    <location>
        <begin position="35"/>
        <end position="210"/>
    </location>
</feature>
<comment type="subcellular location">
    <subcellularLocation>
        <location evidence="7">Cytoplasm</location>
    </subcellularLocation>
</comment>